<protein>
    <recommendedName>
        <fullName evidence="4">Mn2+ and Fe2+ transporters of the NRAMP family</fullName>
    </recommendedName>
</protein>
<sequence length="500" mass="54106">MPDRPVEPGETRTHGDGSAQGTDGYYEGLPSRNLTPMPFKDMPEPLSLGKLLGPSVILVGLGVGSGEYIIWPFIAANVGLAMLWAVVAGVTFQFFLNMEIERYTLATGETAVAGFARYWKPFGIVFCVLAVVPFVFPGWATGAVTILTFLTPLGEEAIPYVSIVALVAMGIALTASPVVYNTMEKAEFFKVGLTVVFLLIAIFAVLLPRPETLGDLGSVVTSFGQIRTSDTVTISVILGGLVFAGAGGAINLVQSNYIRDKGFGMGYYIPRIVSPITGEEVAEPATGAMIRQDEANLNRWRAWWRVANIEQFITFWVICIFSIGTFSLIAYATVFGEDIAQAADFSFIQAEGEALKEIVGGWFGSLFWIFGALSLLLTAMAIIDNISRLVADALKTIYLADRSISESRIYFIVVWGIIAVGTTILLLGLDTPLFLLVLSSVLNGFVMILYIAMLLVLNRVGLPEAIRLKGLRFVIMIGCLLFFGFFAGWLILASITGLMG</sequence>
<name>A0A6J4PXG9_9ACTN</name>
<feature type="transmembrane region" description="Helical" evidence="2">
    <location>
        <begin position="188"/>
        <end position="207"/>
    </location>
</feature>
<feature type="transmembrane region" description="Helical" evidence="2">
    <location>
        <begin position="157"/>
        <end position="176"/>
    </location>
</feature>
<feature type="region of interest" description="Disordered" evidence="1">
    <location>
        <begin position="1"/>
        <end position="22"/>
    </location>
</feature>
<feature type="transmembrane region" description="Helical" evidence="2">
    <location>
        <begin position="69"/>
        <end position="96"/>
    </location>
</feature>
<feature type="compositionally biased region" description="Basic and acidic residues" evidence="1">
    <location>
        <begin position="1"/>
        <end position="15"/>
    </location>
</feature>
<gene>
    <name evidence="3" type="ORF">AVDCRST_MAG22-2940</name>
</gene>
<keyword evidence="2" id="KW-0472">Membrane</keyword>
<evidence type="ECO:0000256" key="1">
    <source>
        <dbReference type="SAM" id="MobiDB-lite"/>
    </source>
</evidence>
<dbReference type="AlphaFoldDB" id="A0A6J4PXG9"/>
<organism evidence="3">
    <name type="scientific">uncultured Rubrobacteraceae bacterium</name>
    <dbReference type="NCBI Taxonomy" id="349277"/>
    <lineage>
        <taxon>Bacteria</taxon>
        <taxon>Bacillati</taxon>
        <taxon>Actinomycetota</taxon>
        <taxon>Rubrobacteria</taxon>
        <taxon>Rubrobacterales</taxon>
        <taxon>Rubrobacteraceae</taxon>
        <taxon>environmental samples</taxon>
    </lineage>
</organism>
<proteinExistence type="predicted"/>
<feature type="transmembrane region" description="Helical" evidence="2">
    <location>
        <begin position="408"/>
        <end position="427"/>
    </location>
</feature>
<feature type="transmembrane region" description="Helical" evidence="2">
    <location>
        <begin position="470"/>
        <end position="492"/>
    </location>
</feature>
<reference evidence="3" key="1">
    <citation type="submission" date="2020-02" db="EMBL/GenBank/DDBJ databases">
        <authorList>
            <person name="Meier V. D."/>
        </authorList>
    </citation>
    <scope>NUCLEOTIDE SEQUENCE</scope>
    <source>
        <strain evidence="3">AVDCRST_MAG22</strain>
    </source>
</reference>
<keyword evidence="2" id="KW-0812">Transmembrane</keyword>
<accession>A0A6J4PXG9</accession>
<dbReference type="EMBL" id="CADCUV010000136">
    <property type="protein sequence ID" value="CAA9426404.1"/>
    <property type="molecule type" value="Genomic_DNA"/>
</dbReference>
<feature type="transmembrane region" description="Helical" evidence="2">
    <location>
        <begin position="313"/>
        <end position="334"/>
    </location>
</feature>
<keyword evidence="2" id="KW-1133">Transmembrane helix</keyword>
<feature type="transmembrane region" description="Helical" evidence="2">
    <location>
        <begin position="366"/>
        <end position="387"/>
    </location>
</feature>
<evidence type="ECO:0000313" key="3">
    <source>
        <dbReference type="EMBL" id="CAA9426404.1"/>
    </source>
</evidence>
<feature type="transmembrane region" description="Helical" evidence="2">
    <location>
        <begin position="232"/>
        <end position="253"/>
    </location>
</feature>
<evidence type="ECO:0000256" key="2">
    <source>
        <dbReference type="SAM" id="Phobius"/>
    </source>
</evidence>
<feature type="transmembrane region" description="Helical" evidence="2">
    <location>
        <begin position="433"/>
        <end position="458"/>
    </location>
</feature>
<dbReference type="NCBIfam" id="NF037982">
    <property type="entry name" value="Nramp_1"/>
    <property type="match status" value="1"/>
</dbReference>
<evidence type="ECO:0008006" key="4">
    <source>
        <dbReference type="Google" id="ProtNLM"/>
    </source>
</evidence>
<feature type="transmembrane region" description="Helical" evidence="2">
    <location>
        <begin position="124"/>
        <end position="151"/>
    </location>
</feature>